<proteinExistence type="predicted"/>
<reference evidence="1" key="1">
    <citation type="submission" date="2022-08" db="EMBL/GenBank/DDBJ databases">
        <title>Genome Sequence of Lecanicillium fungicola.</title>
        <authorList>
            <person name="Buettner E."/>
        </authorList>
    </citation>
    <scope>NUCLEOTIDE SEQUENCE</scope>
    <source>
        <strain evidence="1">Babe33</strain>
    </source>
</reference>
<sequence length="492" mass="55155">MSRPLYTLAEGQPVSDPAVSTMLPVFGGGGITTLGDTTLIETLAHFNRERIPERVVHAKAVGAWGEFEVTNKDMPSLTAAKFLNTLGKKTKVLFRLSTTAGEKGSADTVRDVRGFSVKFFTEEGNYDIVGNSIPIFFVRDPIRFPSLNRSHKRHPATNRPDWTMFWDFHVNQPESVHALMHLFGSRGLPSSIRKVNGFGVHTFKMIAEDGRVSYCKFHWRPEEGVDCFSSNSQAEHLAGANPDFHHEDLWKSIERGHFPAWKLYIQVMEPEVAKTYGRALLDITKIWPHSDFPLMEVGQMILNQNPKNWFAEIEQAAFSPGNFVPGITMSLDPMLQARMFAYPDAQRYRLGVNYTQLPSNRSIAPVYAPYERDGVTSSANYGGHPNYVRSSLSPGVTSTHLTTQVVHTERIESAALLGLNEITVDDEDFEQPRELWTRVFDNQEKLKWAANVAETLVDLPAPLRAAVHAMFSKVHPIIGEILAGQGSRQPHL</sequence>
<evidence type="ECO:0000313" key="2">
    <source>
        <dbReference type="Proteomes" id="UP001143910"/>
    </source>
</evidence>
<dbReference type="Proteomes" id="UP001143910">
    <property type="component" value="Unassembled WGS sequence"/>
</dbReference>
<organism evidence="1 2">
    <name type="scientific">Zarea fungicola</name>
    <dbReference type="NCBI Taxonomy" id="93591"/>
    <lineage>
        <taxon>Eukaryota</taxon>
        <taxon>Fungi</taxon>
        <taxon>Dikarya</taxon>
        <taxon>Ascomycota</taxon>
        <taxon>Pezizomycotina</taxon>
        <taxon>Sordariomycetes</taxon>
        <taxon>Hypocreomycetidae</taxon>
        <taxon>Hypocreales</taxon>
        <taxon>Cordycipitaceae</taxon>
        <taxon>Zarea</taxon>
    </lineage>
</organism>
<comment type="caution">
    <text evidence="1">The sequence shown here is derived from an EMBL/GenBank/DDBJ whole genome shotgun (WGS) entry which is preliminary data.</text>
</comment>
<gene>
    <name evidence="1" type="ORF">NQ176_g1508</name>
</gene>
<keyword evidence="2" id="KW-1185">Reference proteome</keyword>
<dbReference type="EMBL" id="JANJQO010000086">
    <property type="protein sequence ID" value="KAJ2982256.1"/>
    <property type="molecule type" value="Genomic_DNA"/>
</dbReference>
<protein>
    <submittedName>
        <fullName evidence="1">Uncharacterized protein</fullName>
    </submittedName>
</protein>
<name>A0ACC1NUV3_9HYPO</name>
<evidence type="ECO:0000313" key="1">
    <source>
        <dbReference type="EMBL" id="KAJ2982256.1"/>
    </source>
</evidence>
<accession>A0ACC1NUV3</accession>